<keyword evidence="4 6" id="KW-1133">Transmembrane helix</keyword>
<evidence type="ECO:0000256" key="5">
    <source>
        <dbReference type="ARBA" id="ARBA00023136"/>
    </source>
</evidence>
<dbReference type="PANTHER" id="PTHR30178">
    <property type="entry name" value="INNER MEMBRANE PROTEIN YAAH"/>
    <property type="match status" value="1"/>
</dbReference>
<dbReference type="EMBL" id="JACWUN010000006">
    <property type="protein sequence ID" value="MBD1400322.1"/>
    <property type="molecule type" value="Genomic_DNA"/>
</dbReference>
<dbReference type="Pfam" id="PF01184">
    <property type="entry name" value="Gpr1_Fun34_YaaH"/>
    <property type="match status" value="1"/>
</dbReference>
<evidence type="ECO:0000256" key="2">
    <source>
        <dbReference type="ARBA" id="ARBA00005587"/>
    </source>
</evidence>
<evidence type="ECO:0000313" key="8">
    <source>
        <dbReference type="Proteomes" id="UP000632828"/>
    </source>
</evidence>
<proteinExistence type="inferred from homology"/>
<organism evidence="7 8">
    <name type="scientific">Pelovirga terrestris</name>
    <dbReference type="NCBI Taxonomy" id="2771352"/>
    <lineage>
        <taxon>Bacteria</taxon>
        <taxon>Pseudomonadati</taxon>
        <taxon>Thermodesulfobacteriota</taxon>
        <taxon>Desulfuromonadia</taxon>
        <taxon>Geobacterales</taxon>
        <taxon>Geobacteraceae</taxon>
        <taxon>Pelovirga</taxon>
    </lineage>
</organism>
<comment type="caution">
    <text evidence="7">The sequence shown here is derived from an EMBL/GenBank/DDBJ whole genome shotgun (WGS) entry which is preliminary data.</text>
</comment>
<dbReference type="GO" id="GO:0071422">
    <property type="term" value="P:succinate transmembrane transport"/>
    <property type="evidence" value="ECO:0007669"/>
    <property type="project" value="TreeGrafter"/>
</dbReference>
<gene>
    <name evidence="7" type="ORF">ICT70_06535</name>
</gene>
<dbReference type="InterPro" id="IPR000791">
    <property type="entry name" value="Gpr1/Fun34/SatP-like"/>
</dbReference>
<evidence type="ECO:0000256" key="6">
    <source>
        <dbReference type="SAM" id="Phobius"/>
    </source>
</evidence>
<sequence length="200" mass="21950">MTAPAPQAIQHELPTPALLALAASLLIYLFSLLGPYRPPVLLSGIILVCGGVIQLTYGLRSHQQGHPRAAATLLPFGFFWLSLISYEIFPELGLGRHPNAMTMFSYLSLWALFAAILFLGSFRRSIAVQTLYGAIMCSLLALSMNHLREDQVFLLLGCLCGFIASATAMYIAVAQTINESRGQDVIPLGHWNEEWEGEDK</sequence>
<keyword evidence="3 6" id="KW-0812">Transmembrane</keyword>
<comment type="similarity">
    <text evidence="2">Belongs to the acetate uptake transporter (AceTr) (TC 2.A.96) family.</text>
</comment>
<comment type="subcellular location">
    <subcellularLocation>
        <location evidence="1">Membrane</location>
        <topology evidence="1">Multi-pass membrane protein</topology>
    </subcellularLocation>
</comment>
<dbReference type="NCBIfam" id="NF038013">
    <property type="entry name" value="AceTr_1"/>
    <property type="match status" value="1"/>
</dbReference>
<name>A0A8J6UL00_9BACT</name>
<evidence type="ECO:0000256" key="4">
    <source>
        <dbReference type="ARBA" id="ARBA00022989"/>
    </source>
</evidence>
<protein>
    <submittedName>
        <fullName evidence="7">Acetate uptake transporter</fullName>
    </submittedName>
</protein>
<accession>A0A8J6UL00</accession>
<dbReference type="AlphaFoldDB" id="A0A8J6UL00"/>
<feature type="transmembrane region" description="Helical" evidence="6">
    <location>
        <begin position="152"/>
        <end position="173"/>
    </location>
</feature>
<keyword evidence="5 6" id="KW-0472">Membrane</keyword>
<feature type="transmembrane region" description="Helical" evidence="6">
    <location>
        <begin position="101"/>
        <end position="119"/>
    </location>
</feature>
<feature type="transmembrane region" description="Helical" evidence="6">
    <location>
        <begin position="40"/>
        <end position="59"/>
    </location>
</feature>
<dbReference type="PANTHER" id="PTHR30178:SF3">
    <property type="entry name" value="SUCCINATE-ACETATE_PROTON SYMPORTER SATP"/>
    <property type="match status" value="1"/>
</dbReference>
<dbReference type="InterPro" id="IPR047623">
    <property type="entry name" value="SatP"/>
</dbReference>
<dbReference type="Proteomes" id="UP000632828">
    <property type="component" value="Unassembled WGS sequence"/>
</dbReference>
<feature type="transmembrane region" description="Helical" evidence="6">
    <location>
        <begin position="71"/>
        <end position="89"/>
    </location>
</feature>
<evidence type="ECO:0000313" key="7">
    <source>
        <dbReference type="EMBL" id="MBD1400322.1"/>
    </source>
</evidence>
<evidence type="ECO:0000256" key="3">
    <source>
        <dbReference type="ARBA" id="ARBA00022692"/>
    </source>
</evidence>
<feature type="transmembrane region" description="Helical" evidence="6">
    <location>
        <begin position="17"/>
        <end position="34"/>
    </location>
</feature>
<reference evidence="7" key="1">
    <citation type="submission" date="2020-09" db="EMBL/GenBank/DDBJ databases">
        <title>Pelobacter alkaliphilus sp. nov., a novel anaerobic arsenate-reducing bacterium from terrestrial mud volcano.</title>
        <authorList>
            <person name="Khomyakova M.A."/>
            <person name="Merkel A.Y."/>
            <person name="Slobodkin A.I."/>
        </authorList>
    </citation>
    <scope>NUCLEOTIDE SEQUENCE</scope>
    <source>
        <strain evidence="7">M08fum</strain>
    </source>
</reference>
<dbReference type="GO" id="GO:0015360">
    <property type="term" value="F:acetate:proton symporter activity"/>
    <property type="evidence" value="ECO:0007669"/>
    <property type="project" value="TreeGrafter"/>
</dbReference>
<evidence type="ECO:0000256" key="1">
    <source>
        <dbReference type="ARBA" id="ARBA00004141"/>
    </source>
</evidence>
<dbReference type="RefSeq" id="WP_191154698.1">
    <property type="nucleotide sequence ID" value="NZ_JACWUN010000006.1"/>
</dbReference>
<dbReference type="GO" id="GO:0005886">
    <property type="term" value="C:plasma membrane"/>
    <property type="evidence" value="ECO:0007669"/>
    <property type="project" value="TreeGrafter"/>
</dbReference>
<keyword evidence="8" id="KW-1185">Reference proteome</keyword>